<organism evidence="2 3">
    <name type="scientific">Punica granatum</name>
    <name type="common">Pomegranate</name>
    <dbReference type="NCBI Taxonomy" id="22663"/>
    <lineage>
        <taxon>Eukaryota</taxon>
        <taxon>Viridiplantae</taxon>
        <taxon>Streptophyta</taxon>
        <taxon>Embryophyta</taxon>
        <taxon>Tracheophyta</taxon>
        <taxon>Spermatophyta</taxon>
        <taxon>Magnoliopsida</taxon>
        <taxon>eudicotyledons</taxon>
        <taxon>Gunneridae</taxon>
        <taxon>Pentapetalae</taxon>
        <taxon>rosids</taxon>
        <taxon>malvids</taxon>
        <taxon>Myrtales</taxon>
        <taxon>Lythraceae</taxon>
        <taxon>Punica</taxon>
    </lineage>
</organism>
<proteinExistence type="predicted"/>
<gene>
    <name evidence="2" type="ORF">CRG98_012185</name>
</gene>
<sequence>MAASSVTPTDHEGLSNLEISRIPPGHACSYNVRTGLESRKTRLEATGDETREVAAAAVRENGVGTLAPATVRCKVGLVGLLRDGSRCSWVVPNVPSPRQARNSERKFGKKAKNPTKRKRVKRWLCTVDRPSDRDHRFTGEGEGCEEPFKCDGTTRQSRGKEWHVVKARTRPVSDFGTRLYFWLERDDEGSK</sequence>
<comment type="caution">
    <text evidence="2">The sequence shown here is derived from an EMBL/GenBank/DDBJ whole genome shotgun (WGS) entry which is preliminary data.</text>
</comment>
<evidence type="ECO:0000313" key="3">
    <source>
        <dbReference type="Proteomes" id="UP000233551"/>
    </source>
</evidence>
<feature type="region of interest" description="Disordered" evidence="1">
    <location>
        <begin position="1"/>
        <end position="20"/>
    </location>
</feature>
<name>A0A2I0KGW1_PUNGR</name>
<accession>A0A2I0KGW1</accession>
<keyword evidence="3" id="KW-1185">Reference proteome</keyword>
<dbReference type="Proteomes" id="UP000233551">
    <property type="component" value="Unassembled WGS sequence"/>
</dbReference>
<evidence type="ECO:0000313" key="2">
    <source>
        <dbReference type="EMBL" id="PKI67423.1"/>
    </source>
</evidence>
<dbReference type="EMBL" id="PGOL01000602">
    <property type="protein sequence ID" value="PKI67423.1"/>
    <property type="molecule type" value="Genomic_DNA"/>
</dbReference>
<protein>
    <submittedName>
        <fullName evidence="2">Uncharacterized protein</fullName>
    </submittedName>
</protein>
<evidence type="ECO:0000256" key="1">
    <source>
        <dbReference type="SAM" id="MobiDB-lite"/>
    </source>
</evidence>
<reference evidence="2 3" key="1">
    <citation type="submission" date="2017-11" db="EMBL/GenBank/DDBJ databases">
        <title>De-novo sequencing of pomegranate (Punica granatum L.) genome.</title>
        <authorList>
            <person name="Akparov Z."/>
            <person name="Amiraslanov A."/>
            <person name="Hajiyeva S."/>
            <person name="Abbasov M."/>
            <person name="Kaur K."/>
            <person name="Hamwieh A."/>
            <person name="Solovyev V."/>
            <person name="Salamov A."/>
            <person name="Braich B."/>
            <person name="Kosarev P."/>
            <person name="Mahmoud A."/>
            <person name="Hajiyev E."/>
            <person name="Babayeva S."/>
            <person name="Izzatullayeva V."/>
            <person name="Mammadov A."/>
            <person name="Mammadov A."/>
            <person name="Sharifova S."/>
            <person name="Ojaghi J."/>
            <person name="Eynullazada K."/>
            <person name="Bayramov B."/>
            <person name="Abdulazimova A."/>
            <person name="Shahmuradov I."/>
        </authorList>
    </citation>
    <scope>NUCLEOTIDE SEQUENCE [LARGE SCALE GENOMIC DNA]</scope>
    <source>
        <strain evidence="3">cv. AG2017</strain>
        <tissue evidence="2">Leaf</tissue>
    </source>
</reference>
<dbReference type="AlphaFoldDB" id="A0A2I0KGW1"/>